<feature type="transmembrane region" description="Helical" evidence="1">
    <location>
        <begin position="6"/>
        <end position="21"/>
    </location>
</feature>
<accession>A0A2R8ACQ4</accession>
<dbReference type="AlphaFoldDB" id="A0A2R8ACQ4"/>
<proteinExistence type="predicted"/>
<evidence type="ECO:0000313" key="3">
    <source>
        <dbReference type="Proteomes" id="UP000244932"/>
    </source>
</evidence>
<dbReference type="EMBL" id="OMKW01000003">
    <property type="protein sequence ID" value="SPF29860.1"/>
    <property type="molecule type" value="Genomic_DNA"/>
</dbReference>
<name>A0A2R8ACQ4_9RHOB</name>
<reference evidence="2 3" key="1">
    <citation type="submission" date="2018-03" db="EMBL/GenBank/DDBJ databases">
        <authorList>
            <person name="Keele B.F."/>
        </authorList>
    </citation>
    <scope>NUCLEOTIDE SEQUENCE [LARGE SCALE GENOMIC DNA]</scope>
    <source>
        <strain evidence="2 3">CeCT 8812</strain>
    </source>
</reference>
<keyword evidence="1" id="KW-0472">Membrane</keyword>
<evidence type="ECO:0000313" key="2">
    <source>
        <dbReference type="EMBL" id="SPF29860.1"/>
    </source>
</evidence>
<organism evidence="2 3">
    <name type="scientific">Pontivivens insulae</name>
    <dbReference type="NCBI Taxonomy" id="1639689"/>
    <lineage>
        <taxon>Bacteria</taxon>
        <taxon>Pseudomonadati</taxon>
        <taxon>Pseudomonadota</taxon>
        <taxon>Alphaproteobacteria</taxon>
        <taxon>Rhodobacterales</taxon>
        <taxon>Paracoccaceae</taxon>
        <taxon>Pontivivens</taxon>
    </lineage>
</organism>
<dbReference type="Proteomes" id="UP000244932">
    <property type="component" value="Unassembled WGS sequence"/>
</dbReference>
<keyword evidence="3" id="KW-1185">Reference proteome</keyword>
<keyword evidence="1" id="KW-1133">Transmembrane helix</keyword>
<evidence type="ECO:0000256" key="1">
    <source>
        <dbReference type="SAM" id="Phobius"/>
    </source>
</evidence>
<gene>
    <name evidence="2" type="ORF">POI8812_02181</name>
</gene>
<keyword evidence="1" id="KW-0812">Transmembrane</keyword>
<sequence>MEPYIYYALIVAALVVGYAIGRKSSQGEDK</sequence>
<protein>
    <submittedName>
        <fullName evidence="2">Uncharacterized protein</fullName>
    </submittedName>
</protein>